<keyword evidence="6 7" id="KW-0472">Membrane</keyword>
<dbReference type="PANTHER" id="PTHR13148:SF0">
    <property type="entry name" value="POST-GPI ATTACHMENT TO PROTEINS FACTOR 3"/>
    <property type="match status" value="1"/>
</dbReference>
<feature type="transmembrane region" description="Helical" evidence="7">
    <location>
        <begin position="91"/>
        <end position="112"/>
    </location>
</feature>
<keyword evidence="4 7" id="KW-0732">Signal</keyword>
<evidence type="ECO:0000256" key="7">
    <source>
        <dbReference type="RuleBase" id="RU365066"/>
    </source>
</evidence>
<evidence type="ECO:0000256" key="5">
    <source>
        <dbReference type="ARBA" id="ARBA00022989"/>
    </source>
</evidence>
<keyword evidence="2 7" id="KW-0337">GPI-anchor biosynthesis</keyword>
<dbReference type="GO" id="GO:0005789">
    <property type="term" value="C:endoplasmic reticulum membrane"/>
    <property type="evidence" value="ECO:0007669"/>
    <property type="project" value="UniProtKB-SubCell"/>
</dbReference>
<feature type="transmembrane region" description="Helical" evidence="7">
    <location>
        <begin position="250"/>
        <end position="273"/>
    </location>
</feature>
<comment type="function">
    <text evidence="7">Involved in the lipid remodeling steps of GPI-anchor maturation.</text>
</comment>
<protein>
    <recommendedName>
        <fullName evidence="7">Post-GPI attachment to proteins factor 3</fullName>
    </recommendedName>
</protein>
<sequence length="316" mass="37891">MRYTFLLILLLSVFISSVKSSEGDIDERYNKCLDICKVDVCEKNPVKLSLPLRLTFWSCEADCKYHCMFKNVEERQVNDEPIVQYYGKWPFYRFLGIQEPASVIFSFFNLYMHYLGLKRLNRITPKGYYLRKVYTINSIIGIYSWVASMIFHTRDNPVTEKMDYFGASASIICNCFVTIARVFNLRSFNKRATAFTVLFIYYIGHISYLSFWFFDYSYNIAACTVIGIIQYSFWLYWAYKNKHRPYAKQIVMIIISMFIAMMFEIFDFSPFFFTFDAHSLWHLCTGFILKKYYDFYVNDIRWETRKGKEVDYSYYN</sequence>
<comment type="similarity">
    <text evidence="7">Belongs to the PGAP3 family.</text>
</comment>
<dbReference type="Pfam" id="PF04080">
    <property type="entry name" value="Per1"/>
    <property type="match status" value="1"/>
</dbReference>
<evidence type="ECO:0000256" key="1">
    <source>
        <dbReference type="ARBA" id="ARBA00004127"/>
    </source>
</evidence>
<comment type="caution">
    <text evidence="8">The sequence shown here is derived from an EMBL/GenBank/DDBJ whole genome shotgun (WGS) entry which is preliminary data.</text>
</comment>
<keyword evidence="3 7" id="KW-0812">Transmembrane</keyword>
<evidence type="ECO:0000256" key="3">
    <source>
        <dbReference type="ARBA" id="ARBA00022692"/>
    </source>
</evidence>
<feature type="transmembrane region" description="Helical" evidence="7">
    <location>
        <begin position="219"/>
        <end position="238"/>
    </location>
</feature>
<evidence type="ECO:0000256" key="6">
    <source>
        <dbReference type="ARBA" id="ARBA00023136"/>
    </source>
</evidence>
<feature type="transmembrane region" description="Helical" evidence="7">
    <location>
        <begin position="195"/>
        <end position="213"/>
    </location>
</feature>
<name>A0A1Y1WYW0_9FUNG</name>
<feature type="transmembrane region" description="Helical" evidence="7">
    <location>
        <begin position="164"/>
        <end position="183"/>
    </location>
</feature>
<dbReference type="STRING" id="1754192.A0A1Y1WYW0"/>
<comment type="subcellular location">
    <subcellularLocation>
        <location evidence="1">Endomembrane system</location>
        <topology evidence="1">Multi-pass membrane protein</topology>
    </subcellularLocation>
    <subcellularLocation>
        <location evidence="7">Endoplasmic reticulum membrane</location>
        <topology evidence="7">Multi-pass membrane protein</topology>
    </subcellularLocation>
</comment>
<feature type="chain" id="PRO_5016483660" description="Post-GPI attachment to proteins factor 3" evidence="7">
    <location>
        <begin position="21"/>
        <end position="316"/>
    </location>
</feature>
<evidence type="ECO:0000313" key="8">
    <source>
        <dbReference type="EMBL" id="ORX78538.1"/>
    </source>
</evidence>
<evidence type="ECO:0000256" key="2">
    <source>
        <dbReference type="ARBA" id="ARBA00022502"/>
    </source>
</evidence>
<dbReference type="GO" id="GO:0006506">
    <property type="term" value="P:GPI anchor biosynthetic process"/>
    <property type="evidence" value="ECO:0007669"/>
    <property type="project" value="UniProtKB-KW"/>
</dbReference>
<dbReference type="InterPro" id="IPR007217">
    <property type="entry name" value="Per1-like"/>
</dbReference>
<reference evidence="8 9" key="2">
    <citation type="submission" date="2016-08" db="EMBL/GenBank/DDBJ databases">
        <title>Pervasive Adenine N6-methylation of Active Genes in Fungi.</title>
        <authorList>
            <consortium name="DOE Joint Genome Institute"/>
            <person name="Mondo S.J."/>
            <person name="Dannebaum R.O."/>
            <person name="Kuo R.C."/>
            <person name="Labutti K."/>
            <person name="Haridas S."/>
            <person name="Kuo A."/>
            <person name="Salamov A."/>
            <person name="Ahrendt S.R."/>
            <person name="Lipzen A."/>
            <person name="Sullivan W."/>
            <person name="Andreopoulos W.B."/>
            <person name="Clum A."/>
            <person name="Lindquist E."/>
            <person name="Daum C."/>
            <person name="Ramamoorthy G.K."/>
            <person name="Gryganskyi A."/>
            <person name="Culley D."/>
            <person name="Magnuson J.K."/>
            <person name="James T.Y."/>
            <person name="O'Malley M.A."/>
            <person name="Stajich J.E."/>
            <person name="Spatafora J.W."/>
            <person name="Visel A."/>
            <person name="Grigoriev I.V."/>
        </authorList>
    </citation>
    <scope>NUCLEOTIDE SEQUENCE [LARGE SCALE GENOMIC DNA]</scope>
    <source>
        <strain evidence="8 9">S4</strain>
    </source>
</reference>
<comment type="caution">
    <text evidence="7">Lacks conserved residue(s) required for the propagation of feature annotation.</text>
</comment>
<dbReference type="AlphaFoldDB" id="A0A1Y1WYW0"/>
<dbReference type="Proteomes" id="UP000193944">
    <property type="component" value="Unassembled WGS sequence"/>
</dbReference>
<feature type="signal peptide" evidence="7">
    <location>
        <begin position="1"/>
        <end position="20"/>
    </location>
</feature>
<accession>A0A1Y1WYW0</accession>
<gene>
    <name evidence="8" type="ORF">BCR32DRAFT_270022</name>
</gene>
<proteinExistence type="inferred from homology"/>
<evidence type="ECO:0000256" key="4">
    <source>
        <dbReference type="ARBA" id="ARBA00022729"/>
    </source>
</evidence>
<feature type="transmembrane region" description="Helical" evidence="7">
    <location>
        <begin position="133"/>
        <end position="152"/>
    </location>
</feature>
<dbReference type="GO" id="GO:0016788">
    <property type="term" value="F:hydrolase activity, acting on ester bonds"/>
    <property type="evidence" value="ECO:0007669"/>
    <property type="project" value="TreeGrafter"/>
</dbReference>
<keyword evidence="5 7" id="KW-1133">Transmembrane helix</keyword>
<evidence type="ECO:0000313" key="9">
    <source>
        <dbReference type="Proteomes" id="UP000193944"/>
    </source>
</evidence>
<dbReference type="PANTHER" id="PTHR13148">
    <property type="entry name" value="PER1-RELATED"/>
    <property type="match status" value="1"/>
</dbReference>
<keyword evidence="7" id="KW-0256">Endoplasmic reticulum</keyword>
<dbReference type="OrthoDB" id="419770at2759"/>
<organism evidence="8 9">
    <name type="scientific">Anaeromyces robustus</name>
    <dbReference type="NCBI Taxonomy" id="1754192"/>
    <lineage>
        <taxon>Eukaryota</taxon>
        <taxon>Fungi</taxon>
        <taxon>Fungi incertae sedis</taxon>
        <taxon>Chytridiomycota</taxon>
        <taxon>Chytridiomycota incertae sedis</taxon>
        <taxon>Neocallimastigomycetes</taxon>
        <taxon>Neocallimastigales</taxon>
        <taxon>Neocallimastigaceae</taxon>
        <taxon>Anaeromyces</taxon>
    </lineage>
</organism>
<reference evidence="8 9" key="1">
    <citation type="submission" date="2016-08" db="EMBL/GenBank/DDBJ databases">
        <title>A Parts List for Fungal Cellulosomes Revealed by Comparative Genomics.</title>
        <authorList>
            <consortium name="DOE Joint Genome Institute"/>
            <person name="Haitjema C.H."/>
            <person name="Gilmore S.P."/>
            <person name="Henske J.K."/>
            <person name="Solomon K.V."/>
            <person name="De Groot R."/>
            <person name="Kuo A."/>
            <person name="Mondo S.J."/>
            <person name="Salamov A.A."/>
            <person name="Labutti K."/>
            <person name="Zhao Z."/>
            <person name="Chiniquy J."/>
            <person name="Barry K."/>
            <person name="Brewer H.M."/>
            <person name="Purvine S.O."/>
            <person name="Wright A.T."/>
            <person name="Boxma B."/>
            <person name="Van Alen T."/>
            <person name="Hackstein J.H."/>
            <person name="Baker S.E."/>
            <person name="Grigoriev I.V."/>
            <person name="O'Malley M.A."/>
        </authorList>
    </citation>
    <scope>NUCLEOTIDE SEQUENCE [LARGE SCALE GENOMIC DNA]</scope>
    <source>
        <strain evidence="8 9">S4</strain>
    </source>
</reference>
<keyword evidence="9" id="KW-1185">Reference proteome</keyword>
<dbReference type="EMBL" id="MCFG01000206">
    <property type="protein sequence ID" value="ORX78538.1"/>
    <property type="molecule type" value="Genomic_DNA"/>
</dbReference>